<comment type="caution">
    <text evidence="8">The sequence shown here is derived from an EMBL/GenBank/DDBJ whole genome shotgun (WGS) entry which is preliminary data.</text>
</comment>
<dbReference type="PROSITE" id="PS00609">
    <property type="entry name" value="GLYCOSYL_HYDROL_F32"/>
    <property type="match status" value="1"/>
</dbReference>
<dbReference type="InterPro" id="IPR018053">
    <property type="entry name" value="Glyco_hydro_32_AS"/>
</dbReference>
<evidence type="ECO:0000259" key="7">
    <source>
        <dbReference type="Pfam" id="PF08244"/>
    </source>
</evidence>
<dbReference type="InterPro" id="IPR051214">
    <property type="entry name" value="GH32_Enzymes"/>
</dbReference>
<dbReference type="Gene3D" id="2.60.120.560">
    <property type="entry name" value="Exo-inulinase, domain 1"/>
    <property type="match status" value="1"/>
</dbReference>
<dbReference type="InterPro" id="IPR013148">
    <property type="entry name" value="Glyco_hydro_32_N"/>
</dbReference>
<dbReference type="GO" id="GO:0004564">
    <property type="term" value="F:beta-fructofuranosidase activity"/>
    <property type="evidence" value="ECO:0007669"/>
    <property type="project" value="UniProtKB-EC"/>
</dbReference>
<dbReference type="InterPro" id="IPR023296">
    <property type="entry name" value="Glyco_hydro_beta-prop_sf"/>
</dbReference>
<evidence type="ECO:0000256" key="3">
    <source>
        <dbReference type="ARBA" id="ARBA00022801"/>
    </source>
</evidence>
<dbReference type="Pfam" id="PF08244">
    <property type="entry name" value="Glyco_hydro_32C"/>
    <property type="match status" value="1"/>
</dbReference>
<evidence type="ECO:0000256" key="1">
    <source>
        <dbReference type="ARBA" id="ARBA00009902"/>
    </source>
</evidence>
<keyword evidence="3 5" id="KW-0378">Hydrolase</keyword>
<dbReference type="OrthoDB" id="9759709at2"/>
<evidence type="ECO:0000256" key="2">
    <source>
        <dbReference type="ARBA" id="ARBA00012758"/>
    </source>
</evidence>
<dbReference type="Gene3D" id="2.115.10.20">
    <property type="entry name" value="Glycosyl hydrolase domain, family 43"/>
    <property type="match status" value="1"/>
</dbReference>
<dbReference type="SUPFAM" id="SSF49899">
    <property type="entry name" value="Concanavalin A-like lectins/glucanases"/>
    <property type="match status" value="1"/>
</dbReference>
<evidence type="ECO:0000313" key="8">
    <source>
        <dbReference type="EMBL" id="RGC18088.1"/>
    </source>
</evidence>
<dbReference type="PANTHER" id="PTHR43101">
    <property type="entry name" value="BETA-FRUCTOSIDASE"/>
    <property type="match status" value="1"/>
</dbReference>
<dbReference type="SUPFAM" id="SSF75005">
    <property type="entry name" value="Arabinanase/levansucrase/invertase"/>
    <property type="match status" value="1"/>
</dbReference>
<dbReference type="InterPro" id="IPR013320">
    <property type="entry name" value="ConA-like_dom_sf"/>
</dbReference>
<dbReference type="PANTHER" id="PTHR43101:SF1">
    <property type="entry name" value="BETA-FRUCTOSIDASE"/>
    <property type="match status" value="1"/>
</dbReference>
<dbReference type="RefSeq" id="WP_117442049.1">
    <property type="nucleotide sequence ID" value="NZ_JAJFEN010000015.1"/>
</dbReference>
<evidence type="ECO:0000259" key="6">
    <source>
        <dbReference type="Pfam" id="PF00251"/>
    </source>
</evidence>
<sequence length="434" mass="51138">MMQKQLNYHLMPRKGWLNDPNGLVYFKGTYHIFYQADENSMDGSVNKSWGHYSTKDFQTYTRHALAICADSKYDRDGAYSGSAVIKDDILYVFYTGNVKYEGDYDYIHEGREHNVMRMESHDGITFENKKCLLRNTDFPQDCTKHVRDPKLFMKAGRYHLILGARLKNDTSCVLEYVSDDLESWTYFSRYVPVKDMGFMIECPDYLQFQEDAFLLCSPQGLAKRVDNKQNVYDTGYYKVRQQDLIDYEALDYGFDFYAPQTFYNEERNIMIAWIGMPDNAYVDRFDTWNQTLTMPRSLSFDKRILQKPIQEILDLRTDKQIHTHDFVIPKSCNIECDVNSDFSLQLNAITMTYKQHTFTLDLSACNCRRQQRCIHGIELHHISIFVDESVLEIFINEGAYTMTARFYDDEQALHVASREIKHYVTYNMRGFQIL</sequence>
<gene>
    <name evidence="8" type="ORF">DXA38_03795</name>
</gene>
<accession>A0A3E2W392</accession>
<protein>
    <recommendedName>
        <fullName evidence="2">beta-fructofuranosidase</fullName>
        <ecNumber evidence="2">3.2.1.26</ecNumber>
    </recommendedName>
</protein>
<dbReference type="InterPro" id="IPR013189">
    <property type="entry name" value="Glyco_hydro_32_C"/>
</dbReference>
<dbReference type="Proteomes" id="UP000260025">
    <property type="component" value="Unassembled WGS sequence"/>
</dbReference>
<proteinExistence type="inferred from homology"/>
<feature type="domain" description="Glycosyl hydrolase family 32 C-terminal" evidence="7">
    <location>
        <begin position="379"/>
        <end position="414"/>
    </location>
</feature>
<feature type="domain" description="Glycosyl hydrolase family 32 N-terminal" evidence="6">
    <location>
        <begin position="9"/>
        <end position="308"/>
    </location>
</feature>
<dbReference type="Pfam" id="PF00251">
    <property type="entry name" value="Glyco_hydro_32N"/>
    <property type="match status" value="1"/>
</dbReference>
<dbReference type="EC" id="3.2.1.26" evidence="2"/>
<organism evidence="8 9">
    <name type="scientific">Clostridium innocuum</name>
    <dbReference type="NCBI Taxonomy" id="1522"/>
    <lineage>
        <taxon>Bacteria</taxon>
        <taxon>Bacillati</taxon>
        <taxon>Bacillota</taxon>
        <taxon>Clostridia</taxon>
        <taxon>Eubacteriales</taxon>
        <taxon>Clostridiaceae</taxon>
        <taxon>Clostridium</taxon>
    </lineage>
</organism>
<evidence type="ECO:0000256" key="5">
    <source>
        <dbReference type="RuleBase" id="RU362110"/>
    </source>
</evidence>
<comment type="similarity">
    <text evidence="1 5">Belongs to the glycosyl hydrolase 32 family.</text>
</comment>
<dbReference type="EMBL" id="QVEV01000003">
    <property type="protein sequence ID" value="RGC18088.1"/>
    <property type="molecule type" value="Genomic_DNA"/>
</dbReference>
<evidence type="ECO:0000256" key="4">
    <source>
        <dbReference type="ARBA" id="ARBA00023295"/>
    </source>
</evidence>
<dbReference type="CDD" id="cd18623">
    <property type="entry name" value="GH32_ScrB-like"/>
    <property type="match status" value="1"/>
</dbReference>
<evidence type="ECO:0000313" key="9">
    <source>
        <dbReference type="Proteomes" id="UP000260025"/>
    </source>
</evidence>
<dbReference type="GO" id="GO:0005975">
    <property type="term" value="P:carbohydrate metabolic process"/>
    <property type="evidence" value="ECO:0007669"/>
    <property type="project" value="InterPro"/>
</dbReference>
<dbReference type="AlphaFoldDB" id="A0A3E2W392"/>
<dbReference type="InterPro" id="IPR001362">
    <property type="entry name" value="Glyco_hydro_32"/>
</dbReference>
<dbReference type="SMART" id="SM00640">
    <property type="entry name" value="Glyco_32"/>
    <property type="match status" value="1"/>
</dbReference>
<keyword evidence="4 5" id="KW-0326">Glycosidase</keyword>
<name>A0A3E2W392_CLOIN</name>
<reference evidence="8 9" key="1">
    <citation type="submission" date="2018-08" db="EMBL/GenBank/DDBJ databases">
        <title>A genome reference for cultivated species of the human gut microbiota.</title>
        <authorList>
            <person name="Zou Y."/>
            <person name="Xue W."/>
            <person name="Luo G."/>
        </authorList>
    </citation>
    <scope>NUCLEOTIDE SEQUENCE [LARGE SCALE GENOMIC DNA]</scope>
    <source>
        <strain evidence="8 9">OF01-2LB</strain>
    </source>
</reference>